<dbReference type="GeneID" id="20195154"/>
<dbReference type="AlphaFoldDB" id="T1EF02"/>
<comment type="similarity">
    <text evidence="1">Belongs to the ATP-dependent AMP-binding enzyme family.</text>
</comment>
<dbReference type="eggNOG" id="KOG1180">
    <property type="taxonomic scope" value="Eukaryota"/>
</dbReference>
<keyword evidence="5" id="KW-0067">ATP-binding</keyword>
<dbReference type="GO" id="GO:0030182">
    <property type="term" value="P:neuron differentiation"/>
    <property type="evidence" value="ECO:0000318"/>
    <property type="project" value="GO_Central"/>
</dbReference>
<keyword evidence="12" id="KW-1185">Reference proteome</keyword>
<dbReference type="PROSITE" id="PS00455">
    <property type="entry name" value="AMP_BINDING"/>
    <property type="match status" value="1"/>
</dbReference>
<dbReference type="EnsemblMetazoa" id="HelroT110176">
    <property type="protein sequence ID" value="HelroP110176"/>
    <property type="gene ID" value="HelroG110176"/>
</dbReference>
<keyword evidence="3" id="KW-0547">Nucleotide-binding</keyword>
<dbReference type="InterPro" id="IPR020845">
    <property type="entry name" value="AMP-binding_CS"/>
</dbReference>
<dbReference type="GO" id="GO:0005783">
    <property type="term" value="C:endoplasmic reticulum"/>
    <property type="evidence" value="ECO:0000318"/>
    <property type="project" value="GO_Central"/>
</dbReference>
<dbReference type="InterPro" id="IPR042099">
    <property type="entry name" value="ANL_N_sf"/>
</dbReference>
<keyword evidence="8" id="KW-0472">Membrane</keyword>
<reference evidence="10 12" key="2">
    <citation type="journal article" date="2013" name="Nature">
        <title>Insights into bilaterian evolution from three spiralian genomes.</title>
        <authorList>
            <person name="Simakov O."/>
            <person name="Marletaz F."/>
            <person name="Cho S.J."/>
            <person name="Edsinger-Gonzales E."/>
            <person name="Havlak P."/>
            <person name="Hellsten U."/>
            <person name="Kuo D.H."/>
            <person name="Larsson T."/>
            <person name="Lv J."/>
            <person name="Arendt D."/>
            <person name="Savage R."/>
            <person name="Osoegawa K."/>
            <person name="de Jong P."/>
            <person name="Grimwood J."/>
            <person name="Chapman J.A."/>
            <person name="Shapiro H."/>
            <person name="Aerts A."/>
            <person name="Otillar R.P."/>
            <person name="Terry A.Y."/>
            <person name="Boore J.L."/>
            <person name="Grigoriev I.V."/>
            <person name="Lindberg D.R."/>
            <person name="Seaver E.C."/>
            <person name="Weisblat D.A."/>
            <person name="Putnam N.H."/>
            <person name="Rokhsar D.S."/>
        </authorList>
    </citation>
    <scope>NUCLEOTIDE SEQUENCE</scope>
</reference>
<dbReference type="GO" id="GO:0005811">
    <property type="term" value="C:lipid droplet"/>
    <property type="evidence" value="ECO:0000318"/>
    <property type="project" value="GO_Central"/>
</dbReference>
<dbReference type="InParanoid" id="T1EF02"/>
<dbReference type="GO" id="GO:0001676">
    <property type="term" value="P:long-chain fatty acid metabolic process"/>
    <property type="evidence" value="ECO:0000318"/>
    <property type="project" value="GO_Central"/>
</dbReference>
<evidence type="ECO:0000259" key="9">
    <source>
        <dbReference type="Pfam" id="PF00501"/>
    </source>
</evidence>
<reference evidence="12" key="1">
    <citation type="submission" date="2012-12" db="EMBL/GenBank/DDBJ databases">
        <authorList>
            <person name="Hellsten U."/>
            <person name="Grimwood J."/>
            <person name="Chapman J.A."/>
            <person name="Shapiro H."/>
            <person name="Aerts A."/>
            <person name="Otillar R.P."/>
            <person name="Terry A.Y."/>
            <person name="Boore J.L."/>
            <person name="Simakov O."/>
            <person name="Marletaz F."/>
            <person name="Cho S.-J."/>
            <person name="Edsinger-Gonzales E."/>
            <person name="Havlak P."/>
            <person name="Kuo D.-H."/>
            <person name="Larsson T."/>
            <person name="Lv J."/>
            <person name="Arendt D."/>
            <person name="Savage R."/>
            <person name="Osoegawa K."/>
            <person name="de Jong P."/>
            <person name="Lindberg D.R."/>
            <person name="Seaver E.C."/>
            <person name="Weisblat D.A."/>
            <person name="Putnam N.H."/>
            <person name="Grigoriev I.V."/>
            <person name="Rokhsar D.S."/>
        </authorList>
    </citation>
    <scope>NUCLEOTIDE SEQUENCE</scope>
</reference>
<evidence type="ECO:0000256" key="3">
    <source>
        <dbReference type="ARBA" id="ARBA00022741"/>
    </source>
</evidence>
<keyword evidence="4" id="KW-0276">Fatty acid metabolism</keyword>
<dbReference type="CTD" id="20195154"/>
<organism evidence="11 12">
    <name type="scientific">Helobdella robusta</name>
    <name type="common">Californian leech</name>
    <dbReference type="NCBI Taxonomy" id="6412"/>
    <lineage>
        <taxon>Eukaryota</taxon>
        <taxon>Metazoa</taxon>
        <taxon>Spiralia</taxon>
        <taxon>Lophotrochozoa</taxon>
        <taxon>Annelida</taxon>
        <taxon>Clitellata</taxon>
        <taxon>Hirudinea</taxon>
        <taxon>Rhynchobdellida</taxon>
        <taxon>Glossiphoniidae</taxon>
        <taxon>Helobdella</taxon>
    </lineage>
</organism>
<keyword evidence="2" id="KW-0436">Ligase</keyword>
<dbReference type="STRING" id="6412.T1EF02"/>
<dbReference type="OrthoDB" id="1700726at2759"/>
<dbReference type="GO" id="GO:0005524">
    <property type="term" value="F:ATP binding"/>
    <property type="evidence" value="ECO:0007669"/>
    <property type="project" value="UniProtKB-KW"/>
</dbReference>
<dbReference type="EMBL" id="AMQM01003304">
    <property type="status" value="NOT_ANNOTATED_CDS"/>
    <property type="molecule type" value="Genomic_DNA"/>
</dbReference>
<accession>T1EF02</accession>
<dbReference type="GO" id="GO:0005886">
    <property type="term" value="C:plasma membrane"/>
    <property type="evidence" value="ECO:0000318"/>
    <property type="project" value="GO_Central"/>
</dbReference>
<name>T1EF02_HELRO</name>
<evidence type="ECO:0000256" key="2">
    <source>
        <dbReference type="ARBA" id="ARBA00022598"/>
    </source>
</evidence>
<evidence type="ECO:0000313" key="10">
    <source>
        <dbReference type="EMBL" id="ESO08665.1"/>
    </source>
</evidence>
<evidence type="ECO:0000256" key="1">
    <source>
        <dbReference type="ARBA" id="ARBA00006432"/>
    </source>
</evidence>
<proteinExistence type="inferred from homology"/>
<evidence type="ECO:0000256" key="4">
    <source>
        <dbReference type="ARBA" id="ARBA00022832"/>
    </source>
</evidence>
<sequence>MGFRISTLGILLQALSYIFDAITFLPYYFLTDHEETLRKSNCVKAKPVKENDPSSPYRAVEAIDGLYTSPIPNCNTINDLFDYGVKKFTDSPTFGMRELLNEEDEVQPNGKVFKKAVYGDYKWMTYKELGGRVENLSYGLAQLDSSSMVCIYAETSAGWLTSAFACFKCNIPVITLYATLGEEAIKHGLNETDVNIIITTAEGVTKFSKILNHLPKLKYIIYFDGFFSLSLKKQNYDSFKNSSVKVLPLSKVEEIGAAATNKSAFLKRVAPKASDLAVIMYTSGSTGSPKGVLISHENICSALSGFIPAIGPVSASDSCLAYLPLAHILELSAELASFILGVKIGFSSPNTLTDQSSKIKKGSKGDVSVLHPTLIAIVPVIMDRLYKAVWDRVNASNEYKKAFFKFAYDYKKKWYKAGYKTPLLDKLIFQKLRNLSGGQVRLMLSGGAPLSDSTQEFVNICFCCPVGQGYGLTETCGVGTIQHYDDRSVGRVGKPLACCEIKLVDWEEGGYHSSNQPNPRGEIWISGGSVTLGYYKDPVKTAESFKVIGGKRWFATGDIGTFEPDGCLRIIDRKKDLVKLQAGEYVSLGKVETVLNLSPYVDNICLCADPLKNHTVALILPYRKNLIQLASKLGIETTDEQGLDLFDRKEIVDAVFKNIQEVAAAGKLEKFEIPTRIKLVKELWTTDGGFVTEAYKLKRKFIETFHKEDIKQLYA</sequence>
<keyword evidence="4" id="KW-0443">Lipid metabolism</keyword>
<evidence type="ECO:0000256" key="8">
    <source>
        <dbReference type="SAM" id="Phobius"/>
    </source>
</evidence>
<reference evidence="11" key="3">
    <citation type="submission" date="2015-06" db="UniProtKB">
        <authorList>
            <consortium name="EnsemblMetazoa"/>
        </authorList>
    </citation>
    <scope>IDENTIFICATION</scope>
</reference>
<dbReference type="FunCoup" id="T1EF02">
    <property type="interactions" value="1195"/>
</dbReference>
<dbReference type="InterPro" id="IPR000873">
    <property type="entry name" value="AMP-dep_synth/lig_dom"/>
</dbReference>
<keyword evidence="8" id="KW-0812">Transmembrane</keyword>
<protein>
    <recommendedName>
        <fullName evidence="6">long-chain-fatty-acid--CoA ligase</fullName>
        <ecNumber evidence="6">6.2.1.3</ecNumber>
    </recommendedName>
</protein>
<dbReference type="GO" id="GO:0035336">
    <property type="term" value="P:long-chain fatty-acyl-CoA metabolic process"/>
    <property type="evidence" value="ECO:0000318"/>
    <property type="project" value="GO_Central"/>
</dbReference>
<dbReference type="EC" id="6.2.1.3" evidence="6"/>
<dbReference type="OMA" id="KIFQWAA"/>
<dbReference type="Proteomes" id="UP000015101">
    <property type="component" value="Unassembled WGS sequence"/>
</dbReference>
<evidence type="ECO:0000256" key="5">
    <source>
        <dbReference type="ARBA" id="ARBA00022840"/>
    </source>
</evidence>
<dbReference type="GO" id="GO:0004467">
    <property type="term" value="F:long-chain fatty acid-CoA ligase activity"/>
    <property type="evidence" value="ECO:0000318"/>
    <property type="project" value="GO_Central"/>
</dbReference>
<comment type="catalytic activity">
    <reaction evidence="7">
        <text>a long-chain fatty acid + ATP + CoA = a long-chain fatty acyl-CoA + AMP + diphosphate</text>
        <dbReference type="Rhea" id="RHEA:15421"/>
        <dbReference type="ChEBI" id="CHEBI:30616"/>
        <dbReference type="ChEBI" id="CHEBI:33019"/>
        <dbReference type="ChEBI" id="CHEBI:57287"/>
        <dbReference type="ChEBI" id="CHEBI:57560"/>
        <dbReference type="ChEBI" id="CHEBI:83139"/>
        <dbReference type="ChEBI" id="CHEBI:456215"/>
        <dbReference type="EC" id="6.2.1.3"/>
    </reaction>
</comment>
<keyword evidence="8" id="KW-1133">Transmembrane helix</keyword>
<feature type="domain" description="AMP-dependent synthetase/ligase" evidence="9">
    <location>
        <begin position="114"/>
        <end position="535"/>
    </location>
</feature>
<evidence type="ECO:0000313" key="11">
    <source>
        <dbReference type="EnsemblMetazoa" id="HelroP110176"/>
    </source>
</evidence>
<evidence type="ECO:0000313" key="12">
    <source>
        <dbReference type="Proteomes" id="UP000015101"/>
    </source>
</evidence>
<dbReference type="RefSeq" id="XP_009013595.1">
    <property type="nucleotide sequence ID" value="XM_009015347.1"/>
</dbReference>
<dbReference type="SUPFAM" id="SSF56801">
    <property type="entry name" value="Acetyl-CoA synthetase-like"/>
    <property type="match status" value="1"/>
</dbReference>
<dbReference type="PANTHER" id="PTHR43272">
    <property type="entry name" value="LONG-CHAIN-FATTY-ACID--COA LIGASE"/>
    <property type="match status" value="1"/>
</dbReference>
<dbReference type="EMBL" id="KB096080">
    <property type="protein sequence ID" value="ESO08665.1"/>
    <property type="molecule type" value="Genomic_DNA"/>
</dbReference>
<dbReference type="Gene3D" id="3.40.50.12780">
    <property type="entry name" value="N-terminal domain of ligase-like"/>
    <property type="match status" value="1"/>
</dbReference>
<evidence type="ECO:0000256" key="7">
    <source>
        <dbReference type="ARBA" id="ARBA00036813"/>
    </source>
</evidence>
<gene>
    <name evidence="11" type="primary">20195154</name>
    <name evidence="10" type="ORF">HELRODRAFT_110176</name>
</gene>
<feature type="transmembrane region" description="Helical" evidence="8">
    <location>
        <begin position="7"/>
        <end position="30"/>
    </location>
</feature>
<evidence type="ECO:0000256" key="6">
    <source>
        <dbReference type="ARBA" id="ARBA00026121"/>
    </source>
</evidence>
<dbReference type="KEGG" id="hro:HELRODRAFT_110176"/>
<dbReference type="HOGENOM" id="CLU_000022_45_2_1"/>
<dbReference type="Pfam" id="PF00501">
    <property type="entry name" value="AMP-binding"/>
    <property type="match status" value="1"/>
</dbReference>
<dbReference type="PANTHER" id="PTHR43272:SF83">
    <property type="entry name" value="ACYL-COA SYNTHETASE LONG-CHAIN, ISOFORM J"/>
    <property type="match status" value="1"/>
</dbReference>